<accession>A0ABR9MSU7</accession>
<feature type="domain" description="Restriction endonuclease type II-like" evidence="2">
    <location>
        <begin position="1225"/>
        <end position="1315"/>
    </location>
</feature>
<keyword evidence="4" id="KW-1185">Reference proteome</keyword>
<dbReference type="EMBL" id="JADAQT010000024">
    <property type="protein sequence ID" value="MBE1874458.1"/>
    <property type="molecule type" value="Genomic_DNA"/>
</dbReference>
<reference evidence="3 4" key="1">
    <citation type="submission" date="2020-10" db="EMBL/GenBank/DDBJ databases">
        <title>Myceligenerans pegani sp. nov., an endophytic actinomycete isolated from Peganum harmala L. in Xinjiang, China.</title>
        <authorList>
            <person name="Xin L."/>
        </authorList>
    </citation>
    <scope>NUCLEOTIDE SEQUENCE [LARGE SCALE GENOMIC DNA]</scope>
    <source>
        <strain evidence="3 4">TRM65318</strain>
    </source>
</reference>
<dbReference type="Pfam" id="PF18741">
    <property type="entry name" value="MTES_1575"/>
    <property type="match status" value="1"/>
</dbReference>
<sequence>MNAARRQTAAARKPGADDDLSGELTAALSEDLAESAEDLAAAEMSHPGDGGGRPTGAESLSPELAEAVAGWRAGLVELAGGSSLSDIGLLGDAVIDLSAAHPSGVAQLFAGRPTRLSNLVREAGALPAARRRAQAVAARSAEHAQRYGVAPTYLAIGVATWTERPAPGRAGDDMEALARVMGRAEDADDPGTTPDGGEETPAARPAPPPSDTSSGTVGDEPRVVRAPVLLRPVTLTPRGDTEADYDITLEAAAEINPVVARTLRAHGALLDPAALAKAAFTIAGFDPTDVMRRVASLGGAVLGDFELDQRVLVGTFVHPGQVLVDDLDELTPGLGRHEVVAAAAGVDEAVGALSALELPEARVGDANPARERGVGDLDPRQRHVVDVLATGNHLFVDAPVGSDVAGTLAAVVAEANASGRSVLYVPGHRRAADALIARLEALGLDGLLLDVAPTPSWRKIVSHRLLTAMTAEADPVDTDAIARVRDALIGARSQLAGYIDALHEPRGPRRISAYDALQALARLTSQKPPPSTTVRLSPDTVHSLTEGKRADLARDLARAAELGAFSLKSSTSPWFGAQITTDRAARDALTRVRRLRDTTLPRLREQIEYVVQVTGLVPATSLAQWAEQLAMLAGMRGTLDVFQPMVFERTADDLVHATATGRWRAEHGIEMGWLERRRLRRRARGMVRPGVRLADMHQALLEVAAQREVWQEQCPRGGWPTLPEGLAGIEETYEAVRIDIEALEPALATSYAGGGLAELDLDALLQRLETLAGDADALTNLPERTAILLRARAAGLDGLVDDLAVRRVEPAQVGAELDLAWWSSVFEEILGSEPVLAEQDGAGLDALAGRFRELDVRHVDALPGPVRVAVRAHLGSALREERDDAEALYTELVDGKLTSVRDMVASHGAVARRLRPTMISTPTLVPHLLPPERCADLVVLDAVQHVPLEVVIPAIARSRQVMVVGDPRSASGTAVRELSELLPAVSLASEPSRRDPALTALLAEHGYDGVLRPAPVPRTEALVRHWLVDGTGMPDPVSGAVESTRAEVDRVVELAIDHAMTRPEETFGIVTVTTTHADRIREALLAEVRSNPALAPFFSGKRAEPVVVADVSGVAGLQRDTIVLTLGFGRTPHGRVLHRFGALGEAGGDGMLLGALGATRKRLHVVSCFGADDIDPERLRGPGPKLLRDVLAFAAARDGQADEVELGNGVDVAREPDRLVGDLGERLWKAGLVVETDYGIGDGERIPLAVGHPDLPGELLVAVLTDDAAYVAEPSIRVRDRQLANRLEKLGWVVAQVWSAAAFLDPEAEAERVRRVVLGVRDARVGSGGVVAVPQVVEG</sequence>
<proteinExistence type="predicted"/>
<gene>
    <name evidence="3" type="ORF">IHE71_01895</name>
</gene>
<organism evidence="3 4">
    <name type="scientific">Myceligenerans pegani</name>
    <dbReference type="NCBI Taxonomy" id="2776917"/>
    <lineage>
        <taxon>Bacteria</taxon>
        <taxon>Bacillati</taxon>
        <taxon>Actinomycetota</taxon>
        <taxon>Actinomycetes</taxon>
        <taxon>Micrococcales</taxon>
        <taxon>Promicromonosporaceae</taxon>
        <taxon>Myceligenerans</taxon>
    </lineage>
</organism>
<evidence type="ECO:0000256" key="1">
    <source>
        <dbReference type="SAM" id="MobiDB-lite"/>
    </source>
</evidence>
<evidence type="ECO:0000313" key="3">
    <source>
        <dbReference type="EMBL" id="MBE1874458.1"/>
    </source>
</evidence>
<dbReference type="Proteomes" id="UP000625527">
    <property type="component" value="Unassembled WGS sequence"/>
</dbReference>
<feature type="region of interest" description="Disordered" evidence="1">
    <location>
        <begin position="1"/>
        <end position="23"/>
    </location>
</feature>
<feature type="compositionally biased region" description="Low complexity" evidence="1">
    <location>
        <begin position="190"/>
        <end position="203"/>
    </location>
</feature>
<feature type="region of interest" description="Disordered" evidence="1">
    <location>
        <begin position="35"/>
        <end position="60"/>
    </location>
</feature>
<dbReference type="InterPro" id="IPR049468">
    <property type="entry name" value="Restrct_endonuc-II-like_dom"/>
</dbReference>
<comment type="caution">
    <text evidence="3">The sequence shown here is derived from an EMBL/GenBank/DDBJ whole genome shotgun (WGS) entry which is preliminary data.</text>
</comment>
<name>A0ABR9MSU7_9MICO</name>
<evidence type="ECO:0000313" key="4">
    <source>
        <dbReference type="Proteomes" id="UP000625527"/>
    </source>
</evidence>
<evidence type="ECO:0000259" key="2">
    <source>
        <dbReference type="Pfam" id="PF18741"/>
    </source>
</evidence>
<protein>
    <recommendedName>
        <fullName evidence="2">Restriction endonuclease type II-like domain-containing protein</fullName>
    </recommendedName>
</protein>
<feature type="region of interest" description="Disordered" evidence="1">
    <location>
        <begin position="185"/>
        <end position="223"/>
    </location>
</feature>
<dbReference type="RefSeq" id="WP_192861032.1">
    <property type="nucleotide sequence ID" value="NZ_JADAQT010000024.1"/>
</dbReference>